<sequence length="442" mass="48262">MSDDNNPSKNSTTKQRVRRSRLIINGVAGLLGLTWKLVILPISITSASLGLITGSIGLGFRVAGGVLSFSLSIIGVTSSRRKSSPIRPVSVSAVATASESIHFSSDFENRNGESGRSRESSPIRPVSVSAEATPSESIDFSSDFENRNGKSERSRESSPITPVSVSEDAAGPPEATDFLSEFEIRYGKRRPNFVADGFTEAVHRSRREFKLLFVYLHSPDHPDTAAFCTETLCSEIISEFLNENFVSWGDSIMANGGLKMSKSLKASRYPFWAVIMAAAGQSISLLRQFEGPATPEEMLIELQSVLEESGPAFVAARIEQDIAYEADQANKEAQNQLEREVAFAKLCDEKASSLGAEPEKGPDVTQVSVRLPNGERKGRRFHCTTTLQSLYDFVDSSGCLEVGTYTLVTFFPRVLYGPDELSSTLEELGLYPHASLFVELNM</sequence>
<accession>A0ACB9C0R1</accession>
<gene>
    <name evidence="1" type="ORF">L6452_16408</name>
</gene>
<organism evidence="1 2">
    <name type="scientific">Arctium lappa</name>
    <name type="common">Greater burdock</name>
    <name type="synonym">Lappa major</name>
    <dbReference type="NCBI Taxonomy" id="4217"/>
    <lineage>
        <taxon>Eukaryota</taxon>
        <taxon>Viridiplantae</taxon>
        <taxon>Streptophyta</taxon>
        <taxon>Embryophyta</taxon>
        <taxon>Tracheophyta</taxon>
        <taxon>Spermatophyta</taxon>
        <taxon>Magnoliopsida</taxon>
        <taxon>eudicotyledons</taxon>
        <taxon>Gunneridae</taxon>
        <taxon>Pentapetalae</taxon>
        <taxon>asterids</taxon>
        <taxon>campanulids</taxon>
        <taxon>Asterales</taxon>
        <taxon>Asteraceae</taxon>
        <taxon>Carduoideae</taxon>
        <taxon>Cardueae</taxon>
        <taxon>Arctiinae</taxon>
        <taxon>Arctium</taxon>
    </lineage>
</organism>
<name>A0ACB9C0R1_ARCLA</name>
<dbReference type="Proteomes" id="UP001055879">
    <property type="component" value="Linkage Group LG05"/>
</dbReference>
<reference evidence="1 2" key="2">
    <citation type="journal article" date="2022" name="Mol. Ecol. Resour.">
        <title>The genomes of chicory, endive, great burdock and yacon provide insights into Asteraceae paleo-polyploidization history and plant inulin production.</title>
        <authorList>
            <person name="Fan W."/>
            <person name="Wang S."/>
            <person name="Wang H."/>
            <person name="Wang A."/>
            <person name="Jiang F."/>
            <person name="Liu H."/>
            <person name="Zhao H."/>
            <person name="Xu D."/>
            <person name="Zhang Y."/>
        </authorList>
    </citation>
    <scope>NUCLEOTIDE SEQUENCE [LARGE SCALE GENOMIC DNA]</scope>
    <source>
        <strain evidence="2">cv. Niubang</strain>
    </source>
</reference>
<reference evidence="2" key="1">
    <citation type="journal article" date="2022" name="Mol. Ecol. Resour.">
        <title>The genomes of chicory, endive, great burdock and yacon provide insights into Asteraceae palaeo-polyploidization history and plant inulin production.</title>
        <authorList>
            <person name="Fan W."/>
            <person name="Wang S."/>
            <person name="Wang H."/>
            <person name="Wang A."/>
            <person name="Jiang F."/>
            <person name="Liu H."/>
            <person name="Zhao H."/>
            <person name="Xu D."/>
            <person name="Zhang Y."/>
        </authorList>
    </citation>
    <scope>NUCLEOTIDE SEQUENCE [LARGE SCALE GENOMIC DNA]</scope>
    <source>
        <strain evidence="2">cv. Niubang</strain>
    </source>
</reference>
<evidence type="ECO:0000313" key="1">
    <source>
        <dbReference type="EMBL" id="KAI3727788.1"/>
    </source>
</evidence>
<dbReference type="EMBL" id="CM042051">
    <property type="protein sequence ID" value="KAI3727788.1"/>
    <property type="molecule type" value="Genomic_DNA"/>
</dbReference>
<proteinExistence type="predicted"/>
<keyword evidence="2" id="KW-1185">Reference proteome</keyword>
<comment type="caution">
    <text evidence="1">The sequence shown here is derived from an EMBL/GenBank/DDBJ whole genome shotgun (WGS) entry which is preliminary data.</text>
</comment>
<protein>
    <submittedName>
        <fullName evidence="1">Uncharacterized protein</fullName>
    </submittedName>
</protein>
<evidence type="ECO:0000313" key="2">
    <source>
        <dbReference type="Proteomes" id="UP001055879"/>
    </source>
</evidence>